<evidence type="ECO:0000256" key="5">
    <source>
        <dbReference type="ARBA" id="ARBA00022989"/>
    </source>
</evidence>
<keyword evidence="3 10" id="KW-0812">Transmembrane</keyword>
<dbReference type="InterPro" id="IPR012932">
    <property type="entry name" value="VKOR"/>
</dbReference>
<evidence type="ECO:0000313" key="12">
    <source>
        <dbReference type="EMBL" id="MFC5720842.1"/>
    </source>
</evidence>
<keyword evidence="5 10" id="KW-1133">Transmembrane helix</keyword>
<dbReference type="Gene3D" id="1.20.1440.130">
    <property type="entry name" value="VKOR domain"/>
    <property type="match status" value="1"/>
</dbReference>
<reference evidence="13" key="1">
    <citation type="journal article" date="2019" name="Int. J. Syst. Evol. Microbiol.">
        <title>The Global Catalogue of Microorganisms (GCM) 10K type strain sequencing project: providing services to taxonomists for standard genome sequencing and annotation.</title>
        <authorList>
            <consortium name="The Broad Institute Genomics Platform"/>
            <consortium name="The Broad Institute Genome Sequencing Center for Infectious Disease"/>
            <person name="Wu L."/>
            <person name="Ma J."/>
        </authorList>
    </citation>
    <scope>NUCLEOTIDE SEQUENCE [LARGE SCALE GENOMIC DNA]</scope>
    <source>
        <strain evidence="13">CGMCC 4.7304</strain>
    </source>
</reference>
<feature type="transmembrane region" description="Helical" evidence="10">
    <location>
        <begin position="179"/>
        <end position="200"/>
    </location>
</feature>
<dbReference type="PANTHER" id="PTHR34573:SF1">
    <property type="entry name" value="VITAMIN K EPOXIDE REDUCTASE DOMAIN-CONTAINING PROTEIN"/>
    <property type="match status" value="1"/>
</dbReference>
<evidence type="ECO:0000256" key="1">
    <source>
        <dbReference type="ARBA" id="ARBA00004141"/>
    </source>
</evidence>
<evidence type="ECO:0000256" key="6">
    <source>
        <dbReference type="ARBA" id="ARBA00023002"/>
    </source>
</evidence>
<evidence type="ECO:0000256" key="7">
    <source>
        <dbReference type="ARBA" id="ARBA00023136"/>
    </source>
</evidence>
<evidence type="ECO:0000256" key="3">
    <source>
        <dbReference type="ARBA" id="ARBA00022692"/>
    </source>
</evidence>
<protein>
    <submittedName>
        <fullName evidence="12">Vitamin K epoxide reductase family protein</fullName>
    </submittedName>
</protein>
<feature type="transmembrane region" description="Helical" evidence="10">
    <location>
        <begin position="83"/>
        <end position="101"/>
    </location>
</feature>
<keyword evidence="4" id="KW-0874">Quinone</keyword>
<dbReference type="SMART" id="SM00756">
    <property type="entry name" value="VKc"/>
    <property type="match status" value="1"/>
</dbReference>
<comment type="caution">
    <text evidence="12">The sequence shown here is derived from an EMBL/GenBank/DDBJ whole genome shotgun (WGS) entry which is preliminary data.</text>
</comment>
<dbReference type="CDD" id="cd12922">
    <property type="entry name" value="VKOR_5"/>
    <property type="match status" value="1"/>
</dbReference>
<dbReference type="Pfam" id="PF07884">
    <property type="entry name" value="VKOR"/>
    <property type="match status" value="1"/>
</dbReference>
<keyword evidence="8" id="KW-1015">Disulfide bond</keyword>
<gene>
    <name evidence="12" type="ORF">ACFP1Z_11760</name>
</gene>
<dbReference type="PANTHER" id="PTHR34573">
    <property type="entry name" value="VKC DOMAIN-CONTAINING PROTEIN"/>
    <property type="match status" value="1"/>
</dbReference>
<feature type="domain" description="Vitamin K epoxide reductase" evidence="11">
    <location>
        <begin position="19"/>
        <end position="160"/>
    </location>
</feature>
<evidence type="ECO:0000259" key="11">
    <source>
        <dbReference type="SMART" id="SM00756"/>
    </source>
</evidence>
<keyword evidence="13" id="KW-1185">Reference proteome</keyword>
<sequence length="208" mass="22306">MNSPAEHPNYARSAPIGAGRPLAWLVTVTGGLGLLASSVLTWDRLRLESDPGFRPACDIGSVLSCTDVMRSDQASAFGVHNTTLGLVAYAVVVVVGVALVTGARLPRWAWAALNAGAFAGAVFCMWLMGQSLYVLGALCLWCCVTWAATIALFWYTTLFSIGHGVLRAPRRLAAPLREFHWAVPALWYAAVAGLIAGRFAEQWQAVLF</sequence>
<feature type="transmembrane region" description="Helical" evidence="10">
    <location>
        <begin position="108"/>
        <end position="128"/>
    </location>
</feature>
<evidence type="ECO:0000256" key="10">
    <source>
        <dbReference type="SAM" id="Phobius"/>
    </source>
</evidence>
<evidence type="ECO:0000256" key="4">
    <source>
        <dbReference type="ARBA" id="ARBA00022719"/>
    </source>
</evidence>
<feature type="transmembrane region" description="Helical" evidence="10">
    <location>
        <begin position="134"/>
        <end position="158"/>
    </location>
</feature>
<dbReference type="InterPro" id="IPR041714">
    <property type="entry name" value="VKOR_Actinobacteria"/>
</dbReference>
<keyword evidence="7 10" id="KW-0472">Membrane</keyword>
<dbReference type="InterPro" id="IPR038354">
    <property type="entry name" value="VKOR_sf"/>
</dbReference>
<evidence type="ECO:0000256" key="2">
    <source>
        <dbReference type="ARBA" id="ARBA00006214"/>
    </source>
</evidence>
<dbReference type="EMBL" id="JBHSPB010000006">
    <property type="protein sequence ID" value="MFC5720842.1"/>
    <property type="molecule type" value="Genomic_DNA"/>
</dbReference>
<feature type="transmembrane region" description="Helical" evidence="10">
    <location>
        <begin position="21"/>
        <end position="42"/>
    </location>
</feature>
<proteinExistence type="inferred from homology"/>
<evidence type="ECO:0000313" key="13">
    <source>
        <dbReference type="Proteomes" id="UP001596083"/>
    </source>
</evidence>
<organism evidence="12 13">
    <name type="scientific">Streptomyces gamaensis</name>
    <dbReference type="NCBI Taxonomy" id="1763542"/>
    <lineage>
        <taxon>Bacteria</taxon>
        <taxon>Bacillati</taxon>
        <taxon>Actinomycetota</taxon>
        <taxon>Actinomycetes</taxon>
        <taxon>Kitasatosporales</taxon>
        <taxon>Streptomycetaceae</taxon>
        <taxon>Streptomyces</taxon>
    </lineage>
</organism>
<comment type="subcellular location">
    <subcellularLocation>
        <location evidence="1">Membrane</location>
        <topology evidence="1">Multi-pass membrane protein</topology>
    </subcellularLocation>
</comment>
<evidence type="ECO:0000256" key="9">
    <source>
        <dbReference type="ARBA" id="ARBA00023284"/>
    </source>
</evidence>
<comment type="similarity">
    <text evidence="2">Belongs to the VKOR family.</text>
</comment>
<keyword evidence="9" id="KW-0676">Redox-active center</keyword>
<dbReference type="Proteomes" id="UP001596083">
    <property type="component" value="Unassembled WGS sequence"/>
</dbReference>
<name>A0ABW0YYJ9_9ACTN</name>
<evidence type="ECO:0000256" key="8">
    <source>
        <dbReference type="ARBA" id="ARBA00023157"/>
    </source>
</evidence>
<keyword evidence="6" id="KW-0560">Oxidoreductase</keyword>
<dbReference type="RefSeq" id="WP_390316028.1">
    <property type="nucleotide sequence ID" value="NZ_JBHSPB010000006.1"/>
</dbReference>
<accession>A0ABW0YYJ9</accession>